<organism evidence="1 2">
    <name type="scientific">Camelus dromedarius</name>
    <name type="common">Dromedary</name>
    <name type="synonym">Arabian camel</name>
    <dbReference type="NCBI Taxonomy" id="9838"/>
    <lineage>
        <taxon>Eukaryota</taxon>
        <taxon>Metazoa</taxon>
        <taxon>Chordata</taxon>
        <taxon>Craniata</taxon>
        <taxon>Vertebrata</taxon>
        <taxon>Euteleostomi</taxon>
        <taxon>Mammalia</taxon>
        <taxon>Eutheria</taxon>
        <taxon>Laurasiatheria</taxon>
        <taxon>Artiodactyla</taxon>
        <taxon>Tylopoda</taxon>
        <taxon>Camelidae</taxon>
        <taxon>Camelus</taxon>
    </lineage>
</organism>
<proteinExistence type="predicted"/>
<dbReference type="EMBL" id="JWIN03000037">
    <property type="protein sequence ID" value="KAB1253442.1"/>
    <property type="molecule type" value="Genomic_DNA"/>
</dbReference>
<reference evidence="1 2" key="1">
    <citation type="journal article" date="2019" name="Mol. Ecol. Resour.">
        <title>Improving Illumina assemblies with Hi-C and long reads: an example with the North African dromedary.</title>
        <authorList>
            <person name="Elbers J.P."/>
            <person name="Rogers M.F."/>
            <person name="Perelman P.L."/>
            <person name="Proskuryakova A.A."/>
            <person name="Serdyukova N.A."/>
            <person name="Johnson W.E."/>
            <person name="Horin P."/>
            <person name="Corander J."/>
            <person name="Murphy D."/>
            <person name="Burger P.A."/>
        </authorList>
    </citation>
    <scope>NUCLEOTIDE SEQUENCE [LARGE SCALE GENOMIC DNA]</scope>
    <source>
        <strain evidence="1">Drom800</strain>
        <tissue evidence="1">Blood</tissue>
    </source>
</reference>
<sequence>YSKMKTEGGTSDAVVGIMIELQLTEQYRTRTLGDHCLGIWNPGLSKMKMGVTGQHLNFQQYAARNNFYATQCMFSFDITTQKL</sequence>
<dbReference type="Proteomes" id="UP000299084">
    <property type="component" value="Unassembled WGS sequence"/>
</dbReference>
<gene>
    <name evidence="1" type="ORF">Cadr_000003015</name>
</gene>
<keyword evidence="2" id="KW-1185">Reference proteome</keyword>
<protein>
    <submittedName>
        <fullName evidence="1">Uncharacterized protein</fullName>
    </submittedName>
</protein>
<dbReference type="AlphaFoldDB" id="A0A5N4C3H8"/>
<feature type="non-terminal residue" evidence="1">
    <location>
        <position position="1"/>
    </location>
</feature>
<evidence type="ECO:0000313" key="1">
    <source>
        <dbReference type="EMBL" id="KAB1253442.1"/>
    </source>
</evidence>
<evidence type="ECO:0000313" key="2">
    <source>
        <dbReference type="Proteomes" id="UP000299084"/>
    </source>
</evidence>
<accession>A0A5N4C3H8</accession>
<name>A0A5N4C3H8_CAMDR</name>
<comment type="caution">
    <text evidence="1">The sequence shown here is derived from an EMBL/GenBank/DDBJ whole genome shotgun (WGS) entry which is preliminary data.</text>
</comment>